<dbReference type="InterPro" id="IPR027109">
    <property type="entry name" value="Swc4/Dmap1"/>
</dbReference>
<dbReference type="GO" id="GO:0035267">
    <property type="term" value="C:NuA4 histone acetyltransferase complex"/>
    <property type="evidence" value="ECO:0007669"/>
    <property type="project" value="InterPro"/>
</dbReference>
<feature type="region of interest" description="Disordered" evidence="6">
    <location>
        <begin position="1"/>
        <end position="26"/>
    </location>
</feature>
<keyword evidence="5" id="KW-0539">Nucleus</keyword>
<gene>
    <name evidence="8" type="ORF">PSNMU_V1.4_AUG-EV-PASAV3_0043260</name>
</gene>
<dbReference type="GO" id="GO:0000122">
    <property type="term" value="P:negative regulation of transcription by RNA polymerase II"/>
    <property type="evidence" value="ECO:0007669"/>
    <property type="project" value="TreeGrafter"/>
</dbReference>
<keyword evidence="3" id="KW-0805">Transcription regulation</keyword>
<dbReference type="PANTHER" id="PTHR12855">
    <property type="entry name" value="DNA METHYLTRANSFERASE 1-ASSOCIATED PROTEIN 1 FAMILY MEMBER"/>
    <property type="match status" value="1"/>
</dbReference>
<feature type="compositionally biased region" description="Low complexity" evidence="6">
    <location>
        <begin position="275"/>
        <end position="284"/>
    </location>
</feature>
<reference evidence="8 9" key="1">
    <citation type="submission" date="2019-01" db="EMBL/GenBank/DDBJ databases">
        <authorList>
            <person name="Ferrante I. M."/>
        </authorList>
    </citation>
    <scope>NUCLEOTIDE SEQUENCE [LARGE SCALE GENOMIC DNA]</scope>
    <source>
        <strain evidence="8 9">B856</strain>
    </source>
</reference>
<feature type="region of interest" description="Disordered" evidence="6">
    <location>
        <begin position="580"/>
        <end position="707"/>
    </location>
</feature>
<feature type="compositionally biased region" description="Low complexity" evidence="6">
    <location>
        <begin position="626"/>
        <end position="645"/>
    </location>
</feature>
<evidence type="ECO:0000256" key="6">
    <source>
        <dbReference type="SAM" id="MobiDB-lite"/>
    </source>
</evidence>
<dbReference type="Proteomes" id="UP000291116">
    <property type="component" value="Unassembled WGS sequence"/>
</dbReference>
<evidence type="ECO:0000313" key="8">
    <source>
        <dbReference type="EMBL" id="VEU37526.1"/>
    </source>
</evidence>
<feature type="region of interest" description="Disordered" evidence="6">
    <location>
        <begin position="40"/>
        <end position="92"/>
    </location>
</feature>
<dbReference type="GO" id="GO:0003714">
    <property type="term" value="F:transcription corepressor activity"/>
    <property type="evidence" value="ECO:0007669"/>
    <property type="project" value="TreeGrafter"/>
</dbReference>
<evidence type="ECO:0000259" key="7">
    <source>
        <dbReference type="Pfam" id="PF16282"/>
    </source>
</evidence>
<organism evidence="8 9">
    <name type="scientific">Pseudo-nitzschia multistriata</name>
    <dbReference type="NCBI Taxonomy" id="183589"/>
    <lineage>
        <taxon>Eukaryota</taxon>
        <taxon>Sar</taxon>
        <taxon>Stramenopiles</taxon>
        <taxon>Ochrophyta</taxon>
        <taxon>Bacillariophyta</taxon>
        <taxon>Bacillariophyceae</taxon>
        <taxon>Bacillariophycidae</taxon>
        <taxon>Bacillariales</taxon>
        <taxon>Bacillariaceae</taxon>
        <taxon>Pseudo-nitzschia</taxon>
    </lineage>
</organism>
<evidence type="ECO:0000256" key="3">
    <source>
        <dbReference type="ARBA" id="ARBA00023015"/>
    </source>
</evidence>
<dbReference type="PANTHER" id="PTHR12855:SF10">
    <property type="entry name" value="DNA METHYLTRANSFERASE 1-ASSOCIATED PROTEIN 1"/>
    <property type="match status" value="1"/>
</dbReference>
<dbReference type="InterPro" id="IPR032563">
    <property type="entry name" value="DAMP1_SANT-like"/>
</dbReference>
<dbReference type="EMBL" id="CAACVS010000129">
    <property type="protein sequence ID" value="VEU37526.1"/>
    <property type="molecule type" value="Genomic_DNA"/>
</dbReference>
<feature type="compositionally biased region" description="Low complexity" evidence="6">
    <location>
        <begin position="677"/>
        <end position="693"/>
    </location>
</feature>
<dbReference type="Pfam" id="PF16282">
    <property type="entry name" value="SANT_DAMP1_like"/>
    <property type="match status" value="1"/>
</dbReference>
<dbReference type="OrthoDB" id="19740at2759"/>
<evidence type="ECO:0000256" key="4">
    <source>
        <dbReference type="ARBA" id="ARBA00023163"/>
    </source>
</evidence>
<feature type="compositionally biased region" description="Pro residues" evidence="6">
    <location>
        <begin position="694"/>
        <end position="704"/>
    </location>
</feature>
<dbReference type="GO" id="GO:0006281">
    <property type="term" value="P:DNA repair"/>
    <property type="evidence" value="ECO:0007669"/>
    <property type="project" value="InterPro"/>
</dbReference>
<feature type="region of interest" description="Disordered" evidence="6">
    <location>
        <begin position="386"/>
        <end position="437"/>
    </location>
</feature>
<feature type="compositionally biased region" description="Low complexity" evidence="6">
    <location>
        <begin position="258"/>
        <end position="267"/>
    </location>
</feature>
<dbReference type="AlphaFoldDB" id="A0A448Z671"/>
<sequence>MGDVAQILAPATPAPGPPIGGAKPGASAVEIAGMSREVMDLLKGKHQDPSSAGLPPIVPTLVPSAGADARVPKPGAPSGGSESESKSETRVKVGSKWISASKRARPWTWAPFASSSRTDGAVFHHWVRKNVEYTDYPYAKFDVHMDPVAYTPEEYSSHLESETWTRSETDRLMELVRTFECRWPVILDRFGAEYSISTTTTNNNNNNPANGRTIEDLQHRYYGVAAVLSQVRIAKQAAIEAMNLSAEATKSAAASAPTKAGTVAGGPAAPPAPASNPAAAGGTPSNAAVRPAAHPQETTNRLLLESAAARALATSAGHHQPLIAHVGTGTTNKVFDYARERQRRRHLDRLWRRSKEDEEEETLLRKELRAIDAQLRKLKKHGGHVLAAKATGARGDKRQQVASSSTGAGRTGTAQVGAAVSSSRGPSRSATPVPRSTGATGAVAVELAAASAIQPEGSDLLESLDSCFFSTAPVPMQGHPYLQSGRLAPPSAGGPSGINKSLLSKMDKVLRELNIPERPLPTKRVCDLYDSVRKDVLSLITLQKMLLQREGQLQSKRLRLSRMGGASVAPEDKVLDEEGLFGIAPPSKPAGSGNGTPGSAAKAKAVKRKPSAGSGKAKAAGKKGAGTDSGSKSASAGAATGSTPATKKKTVKRKRKSGESSGSTKGSTPRQVPGPAPARTATKARATPAAKPAAPAPARPPVPAPDQATMAAAIAAAAAEAVAGTTPVVLPKTTATTKAPPASEGAAAGGSGSAAKRPRKS</sequence>
<feature type="region of interest" description="Disordered" evidence="6">
    <location>
        <begin position="258"/>
        <end position="297"/>
    </location>
</feature>
<protein>
    <recommendedName>
        <fullName evidence="7">dAMP1 SANT/Myb-like domain-containing protein</fullName>
    </recommendedName>
</protein>
<accession>A0A448Z671</accession>
<feature type="compositionally biased region" description="Polar residues" evidence="6">
    <location>
        <begin position="400"/>
        <end position="430"/>
    </location>
</feature>
<proteinExistence type="predicted"/>
<dbReference type="Gene3D" id="1.10.10.60">
    <property type="entry name" value="Homeodomain-like"/>
    <property type="match status" value="1"/>
</dbReference>
<evidence type="ECO:0000256" key="5">
    <source>
        <dbReference type="ARBA" id="ARBA00023242"/>
    </source>
</evidence>
<feature type="compositionally biased region" description="Low complexity" evidence="6">
    <location>
        <begin position="659"/>
        <end position="668"/>
    </location>
</feature>
<feature type="domain" description="DAMP1 SANT/Myb-like" evidence="7">
    <location>
        <begin position="136"/>
        <end position="228"/>
    </location>
</feature>
<keyword evidence="9" id="KW-1185">Reference proteome</keyword>
<evidence type="ECO:0000313" key="9">
    <source>
        <dbReference type="Proteomes" id="UP000291116"/>
    </source>
</evidence>
<evidence type="ECO:0000256" key="1">
    <source>
        <dbReference type="ARBA" id="ARBA00004123"/>
    </source>
</evidence>
<feature type="compositionally biased region" description="Basic residues" evidence="6">
    <location>
        <begin position="646"/>
        <end position="656"/>
    </location>
</feature>
<evidence type="ECO:0000256" key="2">
    <source>
        <dbReference type="ARBA" id="ARBA00022853"/>
    </source>
</evidence>
<comment type="subcellular location">
    <subcellularLocation>
        <location evidence="1">Nucleus</location>
    </subcellularLocation>
</comment>
<feature type="compositionally biased region" description="Low complexity" evidence="6">
    <location>
        <begin position="732"/>
        <end position="746"/>
    </location>
</feature>
<feature type="region of interest" description="Disordered" evidence="6">
    <location>
        <begin position="732"/>
        <end position="761"/>
    </location>
</feature>
<keyword evidence="2" id="KW-0156">Chromatin regulator</keyword>
<name>A0A448Z671_9STRA</name>
<keyword evidence="4" id="KW-0804">Transcription</keyword>
<dbReference type="GO" id="GO:0000812">
    <property type="term" value="C:Swr1 complex"/>
    <property type="evidence" value="ECO:0007669"/>
    <property type="project" value="TreeGrafter"/>
</dbReference>
<dbReference type="GO" id="GO:0006338">
    <property type="term" value="P:chromatin remodeling"/>
    <property type="evidence" value="ECO:0007669"/>
    <property type="project" value="InterPro"/>
</dbReference>